<evidence type="ECO:0000313" key="2">
    <source>
        <dbReference type="Proteomes" id="UP001283361"/>
    </source>
</evidence>
<gene>
    <name evidence="1" type="ORF">RRG08_031464</name>
</gene>
<proteinExistence type="predicted"/>
<reference evidence="1" key="1">
    <citation type="journal article" date="2023" name="G3 (Bethesda)">
        <title>A reference genome for the long-term kleptoplast-retaining sea slug Elysia crispata morphotype clarki.</title>
        <authorList>
            <person name="Eastman K.E."/>
            <person name="Pendleton A.L."/>
            <person name="Shaikh M.A."/>
            <person name="Suttiyut T."/>
            <person name="Ogas R."/>
            <person name="Tomko P."/>
            <person name="Gavelis G."/>
            <person name="Widhalm J.R."/>
            <person name="Wisecaver J.H."/>
        </authorList>
    </citation>
    <scope>NUCLEOTIDE SEQUENCE</scope>
    <source>
        <strain evidence="1">ECLA1</strain>
    </source>
</reference>
<protein>
    <submittedName>
        <fullName evidence="1">Uncharacterized protein</fullName>
    </submittedName>
</protein>
<dbReference type="AlphaFoldDB" id="A0AAE0ZN41"/>
<sequence length="146" mass="16186">MLPLPSPLLSRRCPTHHLVGPAQCRSSVASLPLLGVFGQARLAARHWNLLTRHGILLHTGKIASWSAHPDAKRVVHTRLFRSRDLCWVLGIVAASAPSSHGYHKQNLYNDEICHHRGRCWSVRALLPPASKLRGKLGDLSLLPIEL</sequence>
<evidence type="ECO:0000313" key="1">
    <source>
        <dbReference type="EMBL" id="KAK3772445.1"/>
    </source>
</evidence>
<dbReference type="EMBL" id="JAWDGP010003624">
    <property type="protein sequence ID" value="KAK3772445.1"/>
    <property type="molecule type" value="Genomic_DNA"/>
</dbReference>
<dbReference type="Proteomes" id="UP001283361">
    <property type="component" value="Unassembled WGS sequence"/>
</dbReference>
<keyword evidence="2" id="KW-1185">Reference proteome</keyword>
<name>A0AAE0ZN41_9GAST</name>
<accession>A0AAE0ZN41</accession>
<comment type="caution">
    <text evidence="1">The sequence shown here is derived from an EMBL/GenBank/DDBJ whole genome shotgun (WGS) entry which is preliminary data.</text>
</comment>
<organism evidence="1 2">
    <name type="scientific">Elysia crispata</name>
    <name type="common">lettuce slug</name>
    <dbReference type="NCBI Taxonomy" id="231223"/>
    <lineage>
        <taxon>Eukaryota</taxon>
        <taxon>Metazoa</taxon>
        <taxon>Spiralia</taxon>
        <taxon>Lophotrochozoa</taxon>
        <taxon>Mollusca</taxon>
        <taxon>Gastropoda</taxon>
        <taxon>Heterobranchia</taxon>
        <taxon>Euthyneura</taxon>
        <taxon>Panpulmonata</taxon>
        <taxon>Sacoglossa</taxon>
        <taxon>Placobranchoidea</taxon>
        <taxon>Plakobranchidae</taxon>
        <taxon>Elysia</taxon>
    </lineage>
</organism>